<protein>
    <submittedName>
        <fullName evidence="3">Vitamin B12-binding protein</fullName>
    </submittedName>
</protein>
<dbReference type="InterPro" id="IPR002491">
    <property type="entry name" value="ABC_transptr_periplasmic_BD"/>
</dbReference>
<comment type="similarity">
    <text evidence="1">Belongs to the bacterial solute-binding protein 8 family.</text>
</comment>
<dbReference type="NCBIfam" id="NF038402">
    <property type="entry name" value="TroA_like"/>
    <property type="match status" value="1"/>
</dbReference>
<proteinExistence type="inferred from homology"/>
<dbReference type="CDD" id="cd01143">
    <property type="entry name" value="YvrC"/>
    <property type="match status" value="1"/>
</dbReference>
<dbReference type="RefSeq" id="WP_311770150.1">
    <property type="nucleotide sequence ID" value="NZ_CP022521.1"/>
</dbReference>
<evidence type="ECO:0000256" key="1">
    <source>
        <dbReference type="ARBA" id="ARBA00008814"/>
    </source>
</evidence>
<gene>
    <name evidence="3" type="primary">btuF2</name>
    <name evidence="3" type="ORF">AHOG_18840</name>
</gene>
<dbReference type="AlphaFoldDB" id="A0A221W6U8"/>
<reference evidence="3 4" key="1">
    <citation type="submission" date="2017-07" db="EMBL/GenBank/DDBJ databases">
        <title>Complete genome sequence of Actinoalloteichus hoggarensis DSM 45943, type strain of Actinoalloteichus hoggarensis.</title>
        <authorList>
            <person name="Ruckert C."/>
            <person name="Nouioui I."/>
            <person name="Willmese J."/>
            <person name="van Wezel G."/>
            <person name="Klenk H.-P."/>
            <person name="Kalinowski J."/>
            <person name="Zotchev S.B."/>
        </authorList>
    </citation>
    <scope>NUCLEOTIDE SEQUENCE [LARGE SCALE GENOMIC DNA]</scope>
    <source>
        <strain evidence="3 4">DSM 45943</strain>
    </source>
</reference>
<dbReference type="KEGG" id="ahg:AHOG_18840"/>
<dbReference type="Gene3D" id="3.40.50.1980">
    <property type="entry name" value="Nitrogenase molybdenum iron protein domain"/>
    <property type="match status" value="2"/>
</dbReference>
<dbReference type="InterPro" id="IPR050902">
    <property type="entry name" value="ABC_Transporter_SBP"/>
</dbReference>
<organism evidence="3 4">
    <name type="scientific">Actinoalloteichus hoggarensis</name>
    <dbReference type="NCBI Taxonomy" id="1470176"/>
    <lineage>
        <taxon>Bacteria</taxon>
        <taxon>Bacillati</taxon>
        <taxon>Actinomycetota</taxon>
        <taxon>Actinomycetes</taxon>
        <taxon>Pseudonocardiales</taxon>
        <taxon>Pseudonocardiaceae</taxon>
        <taxon>Actinoalloteichus</taxon>
    </lineage>
</organism>
<dbReference type="EMBL" id="CP022521">
    <property type="protein sequence ID" value="ASO21393.1"/>
    <property type="molecule type" value="Genomic_DNA"/>
</dbReference>
<dbReference type="PANTHER" id="PTHR30535">
    <property type="entry name" value="VITAMIN B12-BINDING PROTEIN"/>
    <property type="match status" value="1"/>
</dbReference>
<accession>A0A221W6U8</accession>
<dbReference type="Pfam" id="PF01497">
    <property type="entry name" value="Peripla_BP_2"/>
    <property type="match status" value="1"/>
</dbReference>
<dbReference type="GO" id="GO:0071281">
    <property type="term" value="P:cellular response to iron ion"/>
    <property type="evidence" value="ECO:0007669"/>
    <property type="project" value="TreeGrafter"/>
</dbReference>
<sequence>MINTNPQAPSGTTVRHRRRDSAALLLTALVGVLGLAGCASREEPSDAAGQVDGDFPVQVSIAGAEPVTIEDRPTQIVSLSPSATEMLFAIGAGDQVVAVDDNSDYPPEAPTSDLSGFSPSPEAVADHHPDLVVAANDAEGLVEGMTAVGVPVLLLPAAEDLAGTYAQIEALGEATGHAEAARDLATDLETRIDEIVADADVPEGLSFYHEVSEDLYSVGSTTFIGQVYGLFGMTNIADEAPAGGDYPQLANEFIVESNPDVIFLADVVCCGQSAETIAERPGWETMTAVQTGTVVPLDDDLASRWGPRVVEFVEAVADGATSTDQTG</sequence>
<evidence type="ECO:0000313" key="4">
    <source>
        <dbReference type="Proteomes" id="UP000204221"/>
    </source>
</evidence>
<dbReference type="SUPFAM" id="SSF53807">
    <property type="entry name" value="Helical backbone' metal receptor"/>
    <property type="match status" value="1"/>
</dbReference>
<dbReference type="PANTHER" id="PTHR30535:SF34">
    <property type="entry name" value="MOLYBDATE-BINDING PROTEIN MOLA"/>
    <property type="match status" value="1"/>
</dbReference>
<dbReference type="Proteomes" id="UP000204221">
    <property type="component" value="Chromosome"/>
</dbReference>
<keyword evidence="4" id="KW-1185">Reference proteome</keyword>
<keyword evidence="2" id="KW-0732">Signal</keyword>
<dbReference type="PROSITE" id="PS50983">
    <property type="entry name" value="FE_B12_PBP"/>
    <property type="match status" value="1"/>
</dbReference>
<evidence type="ECO:0000313" key="3">
    <source>
        <dbReference type="EMBL" id="ASO21393.1"/>
    </source>
</evidence>
<evidence type="ECO:0000256" key="2">
    <source>
        <dbReference type="ARBA" id="ARBA00022729"/>
    </source>
</evidence>
<name>A0A221W6U8_9PSEU</name>
<dbReference type="InterPro" id="IPR054828">
    <property type="entry name" value="Vit_B12_bind_prot"/>
</dbReference>